<comment type="caution">
    <text evidence="2">The sequence shown here is derived from an EMBL/GenBank/DDBJ whole genome shotgun (WGS) entry which is preliminary data.</text>
</comment>
<protein>
    <recommendedName>
        <fullName evidence="4">Secreted protein</fullName>
    </recommendedName>
</protein>
<dbReference type="EMBL" id="SUNJ01010426">
    <property type="protein sequence ID" value="TPP59666.1"/>
    <property type="molecule type" value="Genomic_DNA"/>
</dbReference>
<organism evidence="2 3">
    <name type="scientific">Fasciola gigantica</name>
    <name type="common">Giant liver fluke</name>
    <dbReference type="NCBI Taxonomy" id="46835"/>
    <lineage>
        <taxon>Eukaryota</taxon>
        <taxon>Metazoa</taxon>
        <taxon>Spiralia</taxon>
        <taxon>Lophotrochozoa</taxon>
        <taxon>Platyhelminthes</taxon>
        <taxon>Trematoda</taxon>
        <taxon>Digenea</taxon>
        <taxon>Plagiorchiida</taxon>
        <taxon>Echinostomata</taxon>
        <taxon>Echinostomatoidea</taxon>
        <taxon>Fasciolidae</taxon>
        <taxon>Fasciola</taxon>
    </lineage>
</organism>
<dbReference type="Proteomes" id="UP000316759">
    <property type="component" value="Unassembled WGS sequence"/>
</dbReference>
<feature type="chain" id="PRO_5021470528" description="Secreted protein" evidence="1">
    <location>
        <begin position="21"/>
        <end position="81"/>
    </location>
</feature>
<reference evidence="2 3" key="1">
    <citation type="submission" date="2019-04" db="EMBL/GenBank/DDBJ databases">
        <title>Annotation for the trematode Fasciola gigantica.</title>
        <authorList>
            <person name="Choi Y.-J."/>
        </authorList>
    </citation>
    <scope>NUCLEOTIDE SEQUENCE [LARGE SCALE GENOMIC DNA]</scope>
    <source>
        <strain evidence="2">Uganda_cow_1</strain>
    </source>
</reference>
<evidence type="ECO:0008006" key="4">
    <source>
        <dbReference type="Google" id="ProtNLM"/>
    </source>
</evidence>
<evidence type="ECO:0000313" key="2">
    <source>
        <dbReference type="EMBL" id="TPP59666.1"/>
    </source>
</evidence>
<sequence>MTLALHMIVVSAVLTFHTLAHQIPIYPVEVERHGVPTIPFWTWYTDYVPSRSSIYSSNAKRAHFDPILFRKRQSTIDPILF</sequence>
<dbReference type="AlphaFoldDB" id="A0A504YGS2"/>
<evidence type="ECO:0000256" key="1">
    <source>
        <dbReference type="SAM" id="SignalP"/>
    </source>
</evidence>
<keyword evidence="1" id="KW-0732">Signal</keyword>
<name>A0A504YGS2_FASGI</name>
<accession>A0A504YGS2</accession>
<proteinExistence type="predicted"/>
<feature type="signal peptide" evidence="1">
    <location>
        <begin position="1"/>
        <end position="20"/>
    </location>
</feature>
<dbReference type="OrthoDB" id="6260321at2759"/>
<gene>
    <name evidence="2" type="ORF">FGIG_09362</name>
</gene>
<evidence type="ECO:0000313" key="3">
    <source>
        <dbReference type="Proteomes" id="UP000316759"/>
    </source>
</evidence>
<keyword evidence="3" id="KW-1185">Reference proteome</keyword>